<proteinExistence type="predicted"/>
<dbReference type="EMBL" id="AP028907">
    <property type="protein sequence ID" value="BES82676.1"/>
    <property type="molecule type" value="Genomic_DNA"/>
</dbReference>
<keyword evidence="2" id="KW-1185">Reference proteome</keyword>
<organism evidence="1 2">
    <name type="scientific">Pyrodictium abyssi</name>
    <dbReference type="NCBI Taxonomy" id="54256"/>
    <lineage>
        <taxon>Archaea</taxon>
        <taxon>Thermoproteota</taxon>
        <taxon>Thermoprotei</taxon>
        <taxon>Desulfurococcales</taxon>
        <taxon>Pyrodictiaceae</taxon>
        <taxon>Pyrodictium</taxon>
    </lineage>
</organism>
<sequence length="224" mass="23414">MNPLLAVLVLALVSLQLPAATDAQDTPGPGDYAVYSVEASTGVKLQVRVDILDADDEGFLVETRVVNASGVGDPVARLLAGGLEGRHRIPRGNRVNMTALVMLGAGPGILYVDPGSLPNGGVVEKSLRFMGAKLRIRAAWDTGSGWLKAPSGRYPGCIEAALQARGKARRLQLHGRHEANKHRVLIPPQPIPNTYSGGKPLPCLPVSPAPSPPWPLASPGASPA</sequence>
<evidence type="ECO:0000313" key="2">
    <source>
        <dbReference type="Proteomes" id="UP001341135"/>
    </source>
</evidence>
<protein>
    <submittedName>
        <fullName evidence="1">Uncharacterized protein</fullName>
    </submittedName>
</protein>
<accession>A0ABM8IYQ4</accession>
<reference evidence="1 2" key="1">
    <citation type="submission" date="2023-09" db="EMBL/GenBank/DDBJ databases">
        <title>Pyrofollis japonicus gen. nov. sp. nov., a novel member of the family Pyrodictiaceae isolated from the Iheya North hydrothermal field.</title>
        <authorList>
            <person name="Miyazaki U."/>
            <person name="Sanari M."/>
            <person name="Tame A."/>
            <person name="Kitajima M."/>
            <person name="Okamoto A."/>
            <person name="Sawayama S."/>
            <person name="Miyazaki J."/>
            <person name="Takai K."/>
            <person name="Nakagawa S."/>
        </authorList>
    </citation>
    <scope>NUCLEOTIDE SEQUENCE [LARGE SCALE GENOMIC DNA]</scope>
    <source>
        <strain evidence="1 2">AV2</strain>
    </source>
</reference>
<gene>
    <name evidence="1" type="ORF">PABY_22430</name>
</gene>
<name>A0ABM8IYQ4_9CREN</name>
<evidence type="ECO:0000313" key="1">
    <source>
        <dbReference type="EMBL" id="BES82676.1"/>
    </source>
</evidence>
<dbReference type="Proteomes" id="UP001341135">
    <property type="component" value="Chromosome"/>
</dbReference>